<dbReference type="EMBL" id="QNUK01000425">
    <property type="protein sequence ID" value="KAF5893575.1"/>
    <property type="molecule type" value="Genomic_DNA"/>
</dbReference>
<gene>
    <name evidence="2" type="primary">kirrel3</name>
    <name evidence="2" type="ORF">DAT39_016715</name>
</gene>
<reference evidence="2" key="1">
    <citation type="submission" date="2020-07" db="EMBL/GenBank/DDBJ databases">
        <title>Clarias magur genome sequencing, assembly and annotation.</title>
        <authorList>
            <person name="Kushwaha B."/>
            <person name="Kumar R."/>
            <person name="Das P."/>
            <person name="Joshi C.G."/>
            <person name="Kumar D."/>
            <person name="Nagpure N.S."/>
            <person name="Pandey M."/>
            <person name="Agarwal S."/>
            <person name="Srivastava S."/>
            <person name="Singh M."/>
            <person name="Sahoo L."/>
            <person name="Jayasankar P."/>
            <person name="Meher P.K."/>
            <person name="Koringa P.G."/>
            <person name="Iquebal M.A."/>
            <person name="Das S.P."/>
            <person name="Bit A."/>
            <person name="Patnaik S."/>
            <person name="Patel N."/>
            <person name="Shah T.M."/>
            <person name="Hinsu A."/>
            <person name="Jena J.K."/>
        </authorList>
    </citation>
    <scope>NUCLEOTIDE SEQUENCE</scope>
    <source>
        <strain evidence="2">CIFAMagur01</strain>
        <tissue evidence="2">Testis</tissue>
    </source>
</reference>
<dbReference type="AlphaFoldDB" id="A0A8J4TE75"/>
<keyword evidence="3" id="KW-1185">Reference proteome</keyword>
<dbReference type="Proteomes" id="UP000727407">
    <property type="component" value="Unassembled WGS sequence"/>
</dbReference>
<accession>A0A8J4TE75</accession>
<organism evidence="2 3">
    <name type="scientific">Clarias magur</name>
    <name type="common">Asian catfish</name>
    <name type="synonym">Macropteronotus magur</name>
    <dbReference type="NCBI Taxonomy" id="1594786"/>
    <lineage>
        <taxon>Eukaryota</taxon>
        <taxon>Metazoa</taxon>
        <taxon>Chordata</taxon>
        <taxon>Craniata</taxon>
        <taxon>Vertebrata</taxon>
        <taxon>Euteleostomi</taxon>
        <taxon>Actinopterygii</taxon>
        <taxon>Neopterygii</taxon>
        <taxon>Teleostei</taxon>
        <taxon>Ostariophysi</taxon>
        <taxon>Siluriformes</taxon>
        <taxon>Clariidae</taxon>
        <taxon>Clarias</taxon>
    </lineage>
</organism>
<dbReference type="PROSITE" id="PS50835">
    <property type="entry name" value="IG_LIKE"/>
    <property type="match status" value="1"/>
</dbReference>
<comment type="caution">
    <text evidence="2">The sequence shown here is derived from an EMBL/GenBank/DDBJ whole genome shotgun (WGS) entry which is preliminary data.</text>
</comment>
<sequence>MLLSVHPLCTNPDVIHYSLYPAVPPDDPVTTRAPVVLRACKPRGRTCHTNIAKPVVSIIWMRNGEVLNGAICPK</sequence>
<proteinExistence type="predicted"/>
<name>A0A8J4TE75_CLAMG</name>
<feature type="non-terminal residue" evidence="2">
    <location>
        <position position="74"/>
    </location>
</feature>
<dbReference type="InterPro" id="IPR007110">
    <property type="entry name" value="Ig-like_dom"/>
</dbReference>
<evidence type="ECO:0000313" key="2">
    <source>
        <dbReference type="EMBL" id="KAF5893575.1"/>
    </source>
</evidence>
<feature type="domain" description="Ig-like" evidence="1">
    <location>
        <begin position="12"/>
        <end position="74"/>
    </location>
</feature>
<evidence type="ECO:0000313" key="3">
    <source>
        <dbReference type="Proteomes" id="UP000727407"/>
    </source>
</evidence>
<protein>
    <submittedName>
        <fullName evidence="2">Kin of IRRE-like protein 3</fullName>
    </submittedName>
</protein>
<dbReference type="OrthoDB" id="6413693at2759"/>
<evidence type="ECO:0000259" key="1">
    <source>
        <dbReference type="PROSITE" id="PS50835"/>
    </source>
</evidence>